<proteinExistence type="predicted"/>
<name>A0A3M2LRG8_9ACTN</name>
<keyword evidence="2" id="KW-1185">Reference proteome</keyword>
<reference evidence="1 2" key="1">
    <citation type="submission" date="2018-10" db="EMBL/GenBank/DDBJ databases">
        <title>Isolation from soil.</title>
        <authorList>
            <person name="Hu J."/>
        </authorList>
    </citation>
    <scope>NUCLEOTIDE SEQUENCE [LARGE SCALE GENOMIC DNA]</scope>
    <source>
        <strain evidence="1 2">NEAU-Ht49</strain>
    </source>
</reference>
<gene>
    <name evidence="1" type="ORF">EBO15_28355</name>
</gene>
<dbReference type="EMBL" id="RFFG01000061">
    <property type="protein sequence ID" value="RMI39882.1"/>
    <property type="molecule type" value="Genomic_DNA"/>
</dbReference>
<dbReference type="SUPFAM" id="SSF49785">
    <property type="entry name" value="Galactose-binding domain-like"/>
    <property type="match status" value="1"/>
</dbReference>
<dbReference type="Gene3D" id="2.60.120.1110">
    <property type="match status" value="1"/>
</dbReference>
<dbReference type="Proteomes" id="UP000282674">
    <property type="component" value="Unassembled WGS sequence"/>
</dbReference>
<organism evidence="1 2">
    <name type="scientific">Actinomadura harenae</name>
    <dbReference type="NCBI Taxonomy" id="2483351"/>
    <lineage>
        <taxon>Bacteria</taxon>
        <taxon>Bacillati</taxon>
        <taxon>Actinomycetota</taxon>
        <taxon>Actinomycetes</taxon>
        <taxon>Streptosporangiales</taxon>
        <taxon>Thermomonosporaceae</taxon>
        <taxon>Actinomadura</taxon>
    </lineage>
</organism>
<accession>A0A3M2LRG8</accession>
<sequence length="106" mass="10960">MDRMQGLQAYRSAMLVVHAGAITDGTHTFKIQVSDDGTTWADAPTTDLQGPAISVAAVTGNTAYTQGYNGPARYLRAVATVTGSPATGGLYSAGFVLSGPRRSPRA</sequence>
<dbReference type="InterPro" id="IPR008979">
    <property type="entry name" value="Galactose-bd-like_sf"/>
</dbReference>
<evidence type="ECO:0008006" key="3">
    <source>
        <dbReference type="Google" id="ProtNLM"/>
    </source>
</evidence>
<dbReference type="AlphaFoldDB" id="A0A3M2LRG8"/>
<protein>
    <recommendedName>
        <fullName evidence="3">Discoidin domain-containing protein</fullName>
    </recommendedName>
</protein>
<comment type="caution">
    <text evidence="1">The sequence shown here is derived from an EMBL/GenBank/DDBJ whole genome shotgun (WGS) entry which is preliminary data.</text>
</comment>
<evidence type="ECO:0000313" key="1">
    <source>
        <dbReference type="EMBL" id="RMI39882.1"/>
    </source>
</evidence>
<evidence type="ECO:0000313" key="2">
    <source>
        <dbReference type="Proteomes" id="UP000282674"/>
    </source>
</evidence>